<accession>A0ABP4NEW4</accession>
<name>A0ABP4NEW4_9ACTN</name>
<organism evidence="1 2">
    <name type="scientific">Kribbella sancticallisti</name>
    <dbReference type="NCBI Taxonomy" id="460087"/>
    <lineage>
        <taxon>Bacteria</taxon>
        <taxon>Bacillati</taxon>
        <taxon>Actinomycetota</taxon>
        <taxon>Actinomycetes</taxon>
        <taxon>Propionibacteriales</taxon>
        <taxon>Kribbellaceae</taxon>
        <taxon>Kribbella</taxon>
    </lineage>
</organism>
<comment type="caution">
    <text evidence="1">The sequence shown here is derived from an EMBL/GenBank/DDBJ whole genome shotgun (WGS) entry which is preliminary data.</text>
</comment>
<dbReference type="Proteomes" id="UP001500393">
    <property type="component" value="Unassembled WGS sequence"/>
</dbReference>
<sequence length="110" mass="11416">MPSATRDTPTTEAAVTIIKSLLCCVDCLTVFATAISVTDPQSIPAGLADGRHALVRVRLQWSACEQLAEPHGVHPVGMDDLAIPAPLSADATATEQTATARCAPGHSFAH</sequence>
<dbReference type="EMBL" id="BAAAOS010000008">
    <property type="protein sequence ID" value="GAA1560733.1"/>
    <property type="molecule type" value="Genomic_DNA"/>
</dbReference>
<evidence type="ECO:0000313" key="2">
    <source>
        <dbReference type="Proteomes" id="UP001500393"/>
    </source>
</evidence>
<keyword evidence="2" id="KW-1185">Reference proteome</keyword>
<reference evidence="2" key="1">
    <citation type="journal article" date="2019" name="Int. J. Syst. Evol. Microbiol.">
        <title>The Global Catalogue of Microorganisms (GCM) 10K type strain sequencing project: providing services to taxonomists for standard genome sequencing and annotation.</title>
        <authorList>
            <consortium name="The Broad Institute Genomics Platform"/>
            <consortium name="The Broad Institute Genome Sequencing Center for Infectious Disease"/>
            <person name="Wu L."/>
            <person name="Ma J."/>
        </authorList>
    </citation>
    <scope>NUCLEOTIDE SEQUENCE [LARGE SCALE GENOMIC DNA]</scope>
    <source>
        <strain evidence="2">JCM 14969</strain>
    </source>
</reference>
<proteinExistence type="predicted"/>
<evidence type="ECO:0000313" key="1">
    <source>
        <dbReference type="EMBL" id="GAA1560733.1"/>
    </source>
</evidence>
<protein>
    <submittedName>
        <fullName evidence="1">Uncharacterized protein</fullName>
    </submittedName>
</protein>
<gene>
    <name evidence="1" type="ORF">GCM10009789_12520</name>
</gene>